<feature type="site" description="Catalytically relevant" evidence="6">
    <location>
        <position position="75"/>
    </location>
</feature>
<proteinExistence type="inferred from homology"/>
<feature type="domain" description="CBS" evidence="8">
    <location>
        <begin position="225"/>
        <end position="283"/>
    </location>
</feature>
<dbReference type="PIRSF" id="PIRSF004692">
    <property type="entry name" value="KdsD_KpsF"/>
    <property type="match status" value="1"/>
</dbReference>
<evidence type="ECO:0000256" key="7">
    <source>
        <dbReference type="PROSITE-ProRule" id="PRU00703"/>
    </source>
</evidence>
<dbReference type="Pfam" id="PF01380">
    <property type="entry name" value="SIS"/>
    <property type="match status" value="1"/>
</dbReference>
<comment type="similarity">
    <text evidence="1 4">Belongs to the SIS family. GutQ/KpsF subfamily.</text>
</comment>
<keyword evidence="2" id="KW-0677">Repeat</keyword>
<evidence type="ECO:0000313" key="10">
    <source>
        <dbReference type="EMBL" id="MBB4267480.1"/>
    </source>
</evidence>
<dbReference type="GO" id="GO:0097367">
    <property type="term" value="F:carbohydrate derivative binding"/>
    <property type="evidence" value="ECO:0007669"/>
    <property type="project" value="InterPro"/>
</dbReference>
<reference evidence="10 11" key="1">
    <citation type="submission" date="2020-08" db="EMBL/GenBank/DDBJ databases">
        <title>Genome sequencing of Purple Non-Sulfur Bacteria from various extreme environments.</title>
        <authorList>
            <person name="Mayer M."/>
        </authorList>
    </citation>
    <scope>NUCLEOTIDE SEQUENCE [LARGE SCALE GENOMIC DNA]</scope>
    <source>
        <strain evidence="10 11">JA131</strain>
    </source>
</reference>
<evidence type="ECO:0000259" key="8">
    <source>
        <dbReference type="PROSITE" id="PS51371"/>
    </source>
</evidence>
<dbReference type="SUPFAM" id="SSF53697">
    <property type="entry name" value="SIS domain"/>
    <property type="match status" value="1"/>
</dbReference>
<keyword evidence="10" id="KW-0413">Isomerase</keyword>
<evidence type="ECO:0000256" key="6">
    <source>
        <dbReference type="PIRSR" id="PIRSR004692-3"/>
    </source>
</evidence>
<dbReference type="Pfam" id="PF00571">
    <property type="entry name" value="CBS"/>
    <property type="match status" value="2"/>
</dbReference>
<dbReference type="GO" id="GO:0019146">
    <property type="term" value="F:arabinose-5-phosphate isomerase activity"/>
    <property type="evidence" value="ECO:0007669"/>
    <property type="project" value="UniProtKB-EC"/>
</dbReference>
<dbReference type="InterPro" id="IPR035474">
    <property type="entry name" value="SIS_Kpsf"/>
</dbReference>
<evidence type="ECO:0000256" key="3">
    <source>
        <dbReference type="ARBA" id="ARBA00023122"/>
    </source>
</evidence>
<keyword evidence="3 7" id="KW-0129">CBS domain</keyword>
<keyword evidence="11" id="KW-1185">Reference proteome</keyword>
<dbReference type="GO" id="GO:0005975">
    <property type="term" value="P:carbohydrate metabolic process"/>
    <property type="evidence" value="ECO:0007669"/>
    <property type="project" value="InterPro"/>
</dbReference>
<evidence type="ECO:0000256" key="5">
    <source>
        <dbReference type="PIRSR" id="PIRSR004692-2"/>
    </source>
</evidence>
<dbReference type="PANTHER" id="PTHR42745:SF1">
    <property type="entry name" value="ARABINOSE 5-PHOSPHATE ISOMERASE KDSD"/>
    <property type="match status" value="1"/>
</dbReference>
<comment type="caution">
    <text evidence="10">The sequence shown here is derived from an EMBL/GenBank/DDBJ whole genome shotgun (WGS) entry which is preliminary data.</text>
</comment>
<dbReference type="CDD" id="cd05014">
    <property type="entry name" value="SIS_Kpsf"/>
    <property type="match status" value="1"/>
</dbReference>
<dbReference type="AlphaFoldDB" id="A0A7W6RFP4"/>
<feature type="site" description="Catalytically relevant" evidence="6">
    <location>
        <position position="209"/>
    </location>
</feature>
<dbReference type="GO" id="GO:0046872">
    <property type="term" value="F:metal ion binding"/>
    <property type="evidence" value="ECO:0007669"/>
    <property type="project" value="UniProtKB-KW"/>
</dbReference>
<evidence type="ECO:0000256" key="1">
    <source>
        <dbReference type="ARBA" id="ARBA00008165"/>
    </source>
</evidence>
<sequence length="343" mass="35395">MTSPVLSSKTSAARAVSSEVASATATDILDVARRVLRAESEALAHLAESVGPPLGAAVSLIQGCKGRVTVTGMGKSGHVGRKIAATLASTGTLAQYVHPAEASHGDLGMVCRDDVVLALSNSGDTPELNDMIAYTRRFGIGLIGLTSRAEGALAQSSDVALVLPPHREACPLGLAPTTSTTMMLALGDALAVALLEARGFSARDFQVFHPGGQLGRALLRVADLMHTGARLPLVTADTPMSRALIEISSKGFGCVGILDDTGALIGIITDGDLRRHMADGLLSRPSAAIMTASPRTVTSTTLAVEALHLMNASDRPFMAVFVVDDGKPVGVLHMHDLLRAGLA</sequence>
<dbReference type="InterPro" id="IPR001347">
    <property type="entry name" value="SIS_dom"/>
</dbReference>
<evidence type="ECO:0000256" key="2">
    <source>
        <dbReference type="ARBA" id="ARBA00022737"/>
    </source>
</evidence>
<keyword evidence="5" id="KW-0479">Metal-binding</keyword>
<dbReference type="Proteomes" id="UP000554286">
    <property type="component" value="Unassembled WGS sequence"/>
</dbReference>
<dbReference type="EC" id="5.3.1.13" evidence="10"/>
<feature type="site" description="Catalytically relevant" evidence="6">
    <location>
        <position position="127"/>
    </location>
</feature>
<evidence type="ECO:0000259" key="9">
    <source>
        <dbReference type="PROSITE" id="PS51464"/>
    </source>
</evidence>
<dbReference type="FunFam" id="3.40.50.10490:FF:000011">
    <property type="entry name" value="Arabinose 5-phosphate isomerase"/>
    <property type="match status" value="1"/>
</dbReference>
<dbReference type="PANTHER" id="PTHR42745">
    <property type="match status" value="1"/>
</dbReference>
<protein>
    <submittedName>
        <fullName evidence="10">Arabinose-5-phosphate isomerase</fullName>
        <ecNumber evidence="10">5.3.1.13</ecNumber>
    </submittedName>
</protein>
<keyword evidence="5" id="KW-0862">Zinc</keyword>
<feature type="domain" description="CBS" evidence="8">
    <location>
        <begin position="290"/>
        <end position="343"/>
    </location>
</feature>
<dbReference type="PROSITE" id="PS51371">
    <property type="entry name" value="CBS"/>
    <property type="match status" value="2"/>
</dbReference>
<feature type="domain" description="SIS" evidence="9">
    <location>
        <begin position="57"/>
        <end position="200"/>
    </location>
</feature>
<dbReference type="Gene3D" id="3.40.50.10490">
    <property type="entry name" value="Glucose-6-phosphate isomerase like protein, domain 1"/>
    <property type="match status" value="1"/>
</dbReference>
<feature type="binding site" evidence="5">
    <location>
        <position position="98"/>
    </location>
    <ligand>
        <name>Zn(2+)</name>
        <dbReference type="ChEBI" id="CHEBI:29105"/>
    </ligand>
</feature>
<dbReference type="InterPro" id="IPR050986">
    <property type="entry name" value="GutQ/KpsF_isomerases"/>
</dbReference>
<dbReference type="InterPro" id="IPR046342">
    <property type="entry name" value="CBS_dom_sf"/>
</dbReference>
<evidence type="ECO:0000313" key="11">
    <source>
        <dbReference type="Proteomes" id="UP000554286"/>
    </source>
</evidence>
<dbReference type="GO" id="GO:1901135">
    <property type="term" value="P:carbohydrate derivative metabolic process"/>
    <property type="evidence" value="ECO:0007669"/>
    <property type="project" value="InterPro"/>
</dbReference>
<gene>
    <name evidence="10" type="ORF">GGD89_003124</name>
</gene>
<dbReference type="PROSITE" id="PS51464">
    <property type="entry name" value="SIS"/>
    <property type="match status" value="1"/>
</dbReference>
<dbReference type="InterPro" id="IPR000644">
    <property type="entry name" value="CBS_dom"/>
</dbReference>
<accession>A0A7W6RFP4</accession>
<name>A0A7W6RFP4_9PROT</name>
<dbReference type="CDD" id="cd04604">
    <property type="entry name" value="CBS_pair_SIS_assoc"/>
    <property type="match status" value="1"/>
</dbReference>
<dbReference type="InterPro" id="IPR046348">
    <property type="entry name" value="SIS_dom_sf"/>
</dbReference>
<dbReference type="Gene3D" id="3.10.580.10">
    <property type="entry name" value="CBS-domain"/>
    <property type="match status" value="1"/>
</dbReference>
<dbReference type="SMART" id="SM00116">
    <property type="entry name" value="CBS"/>
    <property type="match status" value="2"/>
</dbReference>
<dbReference type="RefSeq" id="WP_184046909.1">
    <property type="nucleotide sequence ID" value="NZ_JACIGK010000027.1"/>
</dbReference>
<dbReference type="EMBL" id="JACIGK010000027">
    <property type="protein sequence ID" value="MBB4267480.1"/>
    <property type="molecule type" value="Genomic_DNA"/>
</dbReference>
<feature type="site" description="Catalytically relevant" evidence="6">
    <location>
        <position position="168"/>
    </location>
</feature>
<dbReference type="NCBIfam" id="TIGR00393">
    <property type="entry name" value="kpsF"/>
    <property type="match status" value="1"/>
</dbReference>
<evidence type="ECO:0000256" key="4">
    <source>
        <dbReference type="PIRNR" id="PIRNR004692"/>
    </source>
</evidence>
<organism evidence="10 11">
    <name type="scientific">Roseospira visakhapatnamensis</name>
    <dbReference type="NCBI Taxonomy" id="390880"/>
    <lineage>
        <taxon>Bacteria</taxon>
        <taxon>Pseudomonadati</taxon>
        <taxon>Pseudomonadota</taxon>
        <taxon>Alphaproteobacteria</taxon>
        <taxon>Rhodospirillales</taxon>
        <taxon>Rhodospirillaceae</taxon>
        <taxon>Roseospira</taxon>
    </lineage>
</organism>
<dbReference type="InterPro" id="IPR004800">
    <property type="entry name" value="KdsD/KpsF-type"/>
</dbReference>